<name>E9FYI3_DAPPU</name>
<dbReference type="eggNOG" id="ENOG502S1BE">
    <property type="taxonomic scope" value="Eukaryota"/>
</dbReference>
<dbReference type="PANTHER" id="PTHR47160">
    <property type="entry name" value="PUTATIVE-RELATED"/>
    <property type="match status" value="1"/>
</dbReference>
<sequence>MDAPPVRWEFRAGIRSGGNVLVDLRHGYIYHVHSESRWRCSRHRSNRCRVMVSFGNNDYVVLGEHSHPNDRQLIRNLEMENWCRLEAINSPRSLHQIYLDATERFPGATLTFPQVRRNLQRARARVQPRIPNSLEDAHQLIENSPMYRMSRNGQGQFYFGEIRNGGGLALVFINIPLLRILRITTEISMDGTFRCVPRFFQQLATVHAIAYGYSFPVGFFLMTARTQALYTLCLQRLVEICIEHAGAEPQPVRMIADYELALLQAMQTVFPDGHARGCWFHSGMAMYRYACSLGLTAAYRDIQIVGRVIRMCIALPLLPHGRIEEAFQAIQLYAQAVNEVPDVQVRLSVAQFLGYIRTFWLDRVGAPRFSVYNQVNRTNNHIESWHRGLNEIMMVAHPGFWVFIGHLQRAAGIAIRDLLGVEGGLAVRELRRRRDVRRDRQIADATSRLQENRVTLLEFLILASNYFNPDGVIQMNNHAEEQMIFREPVQIERIAFEVLLRVDPIGAVEIPQVPVPEENAPPAEEMAPEPRRIRIIRRRSDEFVEGIVGDRQMHRANRPRREDLPRDVALIPQHRMGPFDVCSICQERPADWGIDCCEHHFCEDCVGELSQERVDREDGFRLRASVCPYCRQEFLLAFPLQNPAQLENQ</sequence>
<dbReference type="InterPro" id="IPR018289">
    <property type="entry name" value="MULE_transposase_dom"/>
</dbReference>
<evidence type="ECO:0000256" key="3">
    <source>
        <dbReference type="ARBA" id="ARBA00022833"/>
    </source>
</evidence>
<dbReference type="HOGENOM" id="CLU_362177_0_0_1"/>
<dbReference type="PROSITE" id="PS00518">
    <property type="entry name" value="ZF_RING_1"/>
    <property type="match status" value="1"/>
</dbReference>
<dbReference type="OMA" id="EDPGMPE"/>
<dbReference type="PROSITE" id="PS50089">
    <property type="entry name" value="ZF_RING_2"/>
    <property type="match status" value="1"/>
</dbReference>
<gene>
    <name evidence="6" type="ORF">DAPPUDRAFT_311987</name>
</gene>
<dbReference type="GO" id="GO:0008270">
    <property type="term" value="F:zinc ion binding"/>
    <property type="evidence" value="ECO:0007669"/>
    <property type="project" value="UniProtKB-KW"/>
</dbReference>
<dbReference type="InterPro" id="IPR013083">
    <property type="entry name" value="Znf_RING/FYVE/PHD"/>
</dbReference>
<evidence type="ECO:0000256" key="4">
    <source>
        <dbReference type="PROSITE-ProRule" id="PRU00175"/>
    </source>
</evidence>
<evidence type="ECO:0000256" key="1">
    <source>
        <dbReference type="ARBA" id="ARBA00022723"/>
    </source>
</evidence>
<dbReference type="Gene3D" id="2.20.25.240">
    <property type="match status" value="1"/>
</dbReference>
<dbReference type="Gene3D" id="3.30.40.10">
    <property type="entry name" value="Zinc/RING finger domain, C3HC4 (zinc finger)"/>
    <property type="match status" value="1"/>
</dbReference>
<feature type="domain" description="RING-type" evidence="5">
    <location>
        <begin position="582"/>
        <end position="631"/>
    </location>
</feature>
<dbReference type="SMART" id="SM00184">
    <property type="entry name" value="RING"/>
    <property type="match status" value="1"/>
</dbReference>
<proteinExistence type="predicted"/>
<keyword evidence="3" id="KW-0862">Zinc</keyword>
<dbReference type="AlphaFoldDB" id="E9FYI3"/>
<evidence type="ECO:0000313" key="7">
    <source>
        <dbReference type="Proteomes" id="UP000000305"/>
    </source>
</evidence>
<evidence type="ECO:0000313" key="6">
    <source>
        <dbReference type="EMBL" id="EFX87534.1"/>
    </source>
</evidence>
<dbReference type="InterPro" id="IPR017907">
    <property type="entry name" value="Znf_RING_CS"/>
</dbReference>
<dbReference type="KEGG" id="dpx:DAPPUDRAFT_311987"/>
<protein>
    <recommendedName>
        <fullName evidence="5">RING-type domain-containing protein</fullName>
    </recommendedName>
</protein>
<dbReference type="Proteomes" id="UP000000305">
    <property type="component" value="Unassembled WGS sequence"/>
</dbReference>
<reference evidence="6 7" key="1">
    <citation type="journal article" date="2011" name="Science">
        <title>The ecoresponsive genome of Daphnia pulex.</title>
        <authorList>
            <person name="Colbourne J.K."/>
            <person name="Pfrender M.E."/>
            <person name="Gilbert D."/>
            <person name="Thomas W.K."/>
            <person name="Tucker A."/>
            <person name="Oakley T.H."/>
            <person name="Tokishita S."/>
            <person name="Aerts A."/>
            <person name="Arnold G.J."/>
            <person name="Basu M.K."/>
            <person name="Bauer D.J."/>
            <person name="Caceres C.E."/>
            <person name="Carmel L."/>
            <person name="Casola C."/>
            <person name="Choi J.H."/>
            <person name="Detter J.C."/>
            <person name="Dong Q."/>
            <person name="Dusheyko S."/>
            <person name="Eads B.D."/>
            <person name="Frohlich T."/>
            <person name="Geiler-Samerotte K.A."/>
            <person name="Gerlach D."/>
            <person name="Hatcher P."/>
            <person name="Jogdeo S."/>
            <person name="Krijgsveld J."/>
            <person name="Kriventseva E.V."/>
            <person name="Kultz D."/>
            <person name="Laforsch C."/>
            <person name="Lindquist E."/>
            <person name="Lopez J."/>
            <person name="Manak J.R."/>
            <person name="Muller J."/>
            <person name="Pangilinan J."/>
            <person name="Patwardhan R.P."/>
            <person name="Pitluck S."/>
            <person name="Pritham E.J."/>
            <person name="Rechtsteiner A."/>
            <person name="Rho M."/>
            <person name="Rogozin I.B."/>
            <person name="Sakarya O."/>
            <person name="Salamov A."/>
            <person name="Schaack S."/>
            <person name="Shapiro H."/>
            <person name="Shiga Y."/>
            <person name="Skalitzky C."/>
            <person name="Smith Z."/>
            <person name="Souvorov A."/>
            <person name="Sung W."/>
            <person name="Tang Z."/>
            <person name="Tsuchiya D."/>
            <person name="Tu H."/>
            <person name="Vos H."/>
            <person name="Wang M."/>
            <person name="Wolf Y.I."/>
            <person name="Yamagata H."/>
            <person name="Yamada T."/>
            <person name="Ye Y."/>
            <person name="Shaw J.R."/>
            <person name="Andrews J."/>
            <person name="Crease T.J."/>
            <person name="Tang H."/>
            <person name="Lucas S.M."/>
            <person name="Robertson H.M."/>
            <person name="Bork P."/>
            <person name="Koonin E.V."/>
            <person name="Zdobnov E.M."/>
            <person name="Grigoriev I.V."/>
            <person name="Lynch M."/>
            <person name="Boore J.L."/>
        </authorList>
    </citation>
    <scope>NUCLEOTIDE SEQUENCE [LARGE SCALE GENOMIC DNA]</scope>
</reference>
<keyword evidence="7" id="KW-1185">Reference proteome</keyword>
<keyword evidence="1" id="KW-0479">Metal-binding</keyword>
<dbReference type="SUPFAM" id="SSF57850">
    <property type="entry name" value="RING/U-box"/>
    <property type="match status" value="1"/>
</dbReference>
<dbReference type="InParanoid" id="E9FYI3"/>
<evidence type="ECO:0000256" key="2">
    <source>
        <dbReference type="ARBA" id="ARBA00022771"/>
    </source>
</evidence>
<dbReference type="PANTHER" id="PTHR47160:SF10">
    <property type="entry name" value="MULE TRANSPOSASE DOMAIN-CONTAINING PROTEIN"/>
    <property type="match status" value="1"/>
</dbReference>
<keyword evidence="2 4" id="KW-0863">Zinc-finger</keyword>
<dbReference type="Pfam" id="PF10551">
    <property type="entry name" value="MULE"/>
    <property type="match status" value="1"/>
</dbReference>
<dbReference type="EMBL" id="GL732527">
    <property type="protein sequence ID" value="EFX87534.1"/>
    <property type="molecule type" value="Genomic_DNA"/>
</dbReference>
<organism evidence="6 7">
    <name type="scientific">Daphnia pulex</name>
    <name type="common">Water flea</name>
    <dbReference type="NCBI Taxonomy" id="6669"/>
    <lineage>
        <taxon>Eukaryota</taxon>
        <taxon>Metazoa</taxon>
        <taxon>Ecdysozoa</taxon>
        <taxon>Arthropoda</taxon>
        <taxon>Crustacea</taxon>
        <taxon>Branchiopoda</taxon>
        <taxon>Diplostraca</taxon>
        <taxon>Cladocera</taxon>
        <taxon>Anomopoda</taxon>
        <taxon>Daphniidae</taxon>
        <taxon>Daphnia</taxon>
    </lineage>
</organism>
<accession>E9FYI3</accession>
<dbReference type="OrthoDB" id="90756at2759"/>
<dbReference type="InterPro" id="IPR001841">
    <property type="entry name" value="Znf_RING"/>
</dbReference>
<evidence type="ECO:0000259" key="5">
    <source>
        <dbReference type="PROSITE" id="PS50089"/>
    </source>
</evidence>
<dbReference type="PhylomeDB" id="E9FYI3"/>